<evidence type="ECO:0000256" key="3">
    <source>
        <dbReference type="ARBA" id="ARBA00023235"/>
    </source>
</evidence>
<dbReference type="Gene3D" id="3.30.2350.20">
    <property type="entry name" value="TruD, catalytic domain"/>
    <property type="match status" value="1"/>
</dbReference>
<dbReference type="EC" id="5.4.99.27" evidence="4"/>
<dbReference type="InterPro" id="IPR001656">
    <property type="entry name" value="PsdUridine_synth_TruD"/>
</dbReference>
<comment type="similarity">
    <text evidence="1 4">Belongs to the pseudouridine synthase TruD family.</text>
</comment>
<dbReference type="GO" id="GO:0005829">
    <property type="term" value="C:cytosol"/>
    <property type="evidence" value="ECO:0007669"/>
    <property type="project" value="TreeGrafter"/>
</dbReference>
<dbReference type="Gene3D" id="3.30.2340.10">
    <property type="entry name" value="TruD, insertion domain"/>
    <property type="match status" value="1"/>
</dbReference>
<dbReference type="GO" id="GO:0160150">
    <property type="term" value="F:tRNA pseudouridine(13) synthase activity"/>
    <property type="evidence" value="ECO:0007669"/>
    <property type="project" value="UniProtKB-EC"/>
</dbReference>
<dbReference type="GO" id="GO:0031119">
    <property type="term" value="P:tRNA pseudouridine synthesis"/>
    <property type="evidence" value="ECO:0007669"/>
    <property type="project" value="UniProtKB-UniRule"/>
</dbReference>
<dbReference type="InterPro" id="IPR020103">
    <property type="entry name" value="PsdUridine_synth_cat_dom_sf"/>
</dbReference>
<evidence type="ECO:0000256" key="1">
    <source>
        <dbReference type="ARBA" id="ARBA00007953"/>
    </source>
</evidence>
<dbReference type="HAMAP" id="MF_01082">
    <property type="entry name" value="TruD"/>
    <property type="match status" value="1"/>
</dbReference>
<dbReference type="PANTHER" id="PTHR47811:SF1">
    <property type="entry name" value="TRNA PSEUDOURIDINE SYNTHASE D"/>
    <property type="match status" value="1"/>
</dbReference>
<dbReference type="HOGENOM" id="CLU_005281_4_0_6"/>
<proteinExistence type="inferred from homology"/>
<dbReference type="Proteomes" id="UP000032266">
    <property type="component" value="Chromosome"/>
</dbReference>
<comment type="catalytic activity">
    <reaction evidence="4">
        <text>uridine(13) in tRNA = pseudouridine(13) in tRNA</text>
        <dbReference type="Rhea" id="RHEA:42540"/>
        <dbReference type="Rhea" id="RHEA-COMP:10105"/>
        <dbReference type="Rhea" id="RHEA-COMP:10106"/>
        <dbReference type="ChEBI" id="CHEBI:65314"/>
        <dbReference type="ChEBI" id="CHEBI:65315"/>
        <dbReference type="EC" id="5.4.99.27"/>
    </reaction>
</comment>
<accession>A0A0C5VQD8</accession>
<dbReference type="PATRIC" id="fig|1445510.3.peg.4413"/>
<evidence type="ECO:0000256" key="4">
    <source>
        <dbReference type="HAMAP-Rule" id="MF_01082"/>
    </source>
</evidence>
<dbReference type="InterPro" id="IPR043165">
    <property type="entry name" value="TruD_insert_sf"/>
</dbReference>
<dbReference type="GO" id="GO:0003723">
    <property type="term" value="F:RNA binding"/>
    <property type="evidence" value="ECO:0007669"/>
    <property type="project" value="InterPro"/>
</dbReference>
<evidence type="ECO:0000313" key="7">
    <source>
        <dbReference type="Proteomes" id="UP000032266"/>
    </source>
</evidence>
<evidence type="ECO:0000256" key="2">
    <source>
        <dbReference type="ARBA" id="ARBA00022694"/>
    </source>
</evidence>
<feature type="active site" description="Nucleophile" evidence="4">
    <location>
        <position position="81"/>
    </location>
</feature>
<dbReference type="PROSITE" id="PS50984">
    <property type="entry name" value="TRUD"/>
    <property type="match status" value="1"/>
</dbReference>
<dbReference type="Pfam" id="PF01142">
    <property type="entry name" value="TruD"/>
    <property type="match status" value="2"/>
</dbReference>
<keyword evidence="7" id="KW-1185">Reference proteome</keyword>
<dbReference type="OrthoDB" id="1550679at2"/>
<dbReference type="PROSITE" id="PS01268">
    <property type="entry name" value="UPF0024"/>
    <property type="match status" value="1"/>
</dbReference>
<dbReference type="SUPFAM" id="SSF55120">
    <property type="entry name" value="Pseudouridine synthase"/>
    <property type="match status" value="1"/>
</dbReference>
<dbReference type="PANTHER" id="PTHR47811">
    <property type="entry name" value="TRNA PSEUDOURIDINE SYNTHASE D"/>
    <property type="match status" value="1"/>
</dbReference>
<dbReference type="KEGG" id="gsn:YC6258_04449"/>
<organism evidence="6 7">
    <name type="scientific">Gynuella sunshinyii YC6258</name>
    <dbReference type="NCBI Taxonomy" id="1445510"/>
    <lineage>
        <taxon>Bacteria</taxon>
        <taxon>Pseudomonadati</taxon>
        <taxon>Pseudomonadota</taxon>
        <taxon>Gammaproteobacteria</taxon>
        <taxon>Oceanospirillales</taxon>
        <taxon>Saccharospirillaceae</taxon>
        <taxon>Gynuella</taxon>
    </lineage>
</organism>
<dbReference type="InterPro" id="IPR042214">
    <property type="entry name" value="TruD_catalytic"/>
</dbReference>
<dbReference type="EMBL" id="CP007142">
    <property type="protein sequence ID" value="AJQ96481.1"/>
    <property type="molecule type" value="Genomic_DNA"/>
</dbReference>
<dbReference type="RefSeq" id="WP_044618480.1">
    <property type="nucleotide sequence ID" value="NZ_CP007142.1"/>
</dbReference>
<evidence type="ECO:0000259" key="5">
    <source>
        <dbReference type="PROSITE" id="PS50984"/>
    </source>
</evidence>
<dbReference type="InterPro" id="IPR020119">
    <property type="entry name" value="PsdUridine_synth_TruD_CS"/>
</dbReference>
<name>A0A0C5VQD8_9GAMM</name>
<dbReference type="STRING" id="1445510.YC6258_04449"/>
<feature type="domain" description="TRUD" evidence="5">
    <location>
        <begin position="156"/>
        <end position="303"/>
    </location>
</feature>
<keyword evidence="2 4" id="KW-0819">tRNA processing</keyword>
<evidence type="ECO:0000313" key="6">
    <source>
        <dbReference type="EMBL" id="AJQ96481.1"/>
    </source>
</evidence>
<dbReference type="AlphaFoldDB" id="A0A0C5VQD8"/>
<dbReference type="InterPro" id="IPR011760">
    <property type="entry name" value="PsdUridine_synth_TruD_insert"/>
</dbReference>
<gene>
    <name evidence="4" type="primary">truD</name>
    <name evidence="6" type="ORF">YC6258_04449</name>
</gene>
<keyword evidence="3 4" id="KW-0413">Isomerase</keyword>
<comment type="function">
    <text evidence="4">Responsible for synthesis of pseudouridine from uracil-13 in transfer RNAs.</text>
</comment>
<sequence length="339" mass="38446">MDDLNYDFARAHALVVEPVGFKQQPADFIVEEELRFELTGSGEHLYILIEKEQQNTHWCAKQIARWANVPNRHVSFAGLKDRQGVTRQWFSIWLPGKPDPEVPLVVEGVSVINQQRHRAKLQRGALSSNRFHIVLRDVQGDHGAIEEGLSRIAAKGVPNYFGPQRFGVDHGNVALAMGRPAQEWLEQNRANDIYVSAVRSYLFNSLLHHRILQGNWSVPQTGEPLILSGSNSWFVAEGTEEELIRIEQGDCSTSGLMYSGPTVLEESPVFSRHELELLRSHTELTDWLTPLQLKPLRRPLILRPHQLQWTFLDNNTLSLSFGLPSGAYATSVLRELFSF</sequence>
<dbReference type="InterPro" id="IPR050170">
    <property type="entry name" value="TruD_pseudoU_synthase"/>
</dbReference>
<protein>
    <recommendedName>
        <fullName evidence="4">tRNA pseudouridine synthase D</fullName>
        <ecNumber evidence="4">5.4.99.27</ecNumber>
    </recommendedName>
    <alternativeName>
        <fullName evidence="4">tRNA pseudouridine(13) synthase</fullName>
    </alternativeName>
    <alternativeName>
        <fullName evidence="4">tRNA pseudouridylate synthase D</fullName>
    </alternativeName>
    <alternativeName>
        <fullName evidence="4">tRNA-uridine isomerase D</fullName>
    </alternativeName>
</protein>
<reference evidence="6 7" key="1">
    <citation type="submission" date="2014-01" db="EMBL/GenBank/DDBJ databases">
        <title>Full genme sequencing of cellulolytic bacterium Gynuella sunshinyii YC6258T gen. nov., sp. nov.</title>
        <authorList>
            <person name="Khan H."/>
            <person name="Chung E.J."/>
            <person name="Chung Y.R."/>
        </authorList>
    </citation>
    <scope>NUCLEOTIDE SEQUENCE [LARGE SCALE GENOMIC DNA]</scope>
    <source>
        <strain evidence="6 7">YC6258</strain>
    </source>
</reference>